<evidence type="ECO:0000313" key="5">
    <source>
        <dbReference type="Proteomes" id="UP000286921"/>
    </source>
</evidence>
<keyword evidence="3" id="KW-0560">Oxidoreductase</keyword>
<keyword evidence="5" id="KW-1185">Reference proteome</keyword>
<dbReference type="CDD" id="cd05233">
    <property type="entry name" value="SDR_c"/>
    <property type="match status" value="1"/>
</dbReference>
<name>A0A401KMY2_ASPAW</name>
<dbReference type="InterPro" id="IPR002347">
    <property type="entry name" value="SDR_fam"/>
</dbReference>
<dbReference type="PROSITE" id="PS00061">
    <property type="entry name" value="ADH_SHORT"/>
    <property type="match status" value="1"/>
</dbReference>
<keyword evidence="2" id="KW-0521">NADP</keyword>
<dbReference type="SUPFAM" id="SSF51735">
    <property type="entry name" value="NAD(P)-binding Rossmann-fold domains"/>
    <property type="match status" value="1"/>
</dbReference>
<dbReference type="PANTHER" id="PTHR24321:SF8">
    <property type="entry name" value="ESTRADIOL 17-BETA-DEHYDROGENASE 8-RELATED"/>
    <property type="match status" value="1"/>
</dbReference>
<evidence type="ECO:0000256" key="1">
    <source>
        <dbReference type="ARBA" id="ARBA00006484"/>
    </source>
</evidence>
<proteinExistence type="inferred from homology"/>
<gene>
    <name evidence="4" type="ORF">AAWM_03510</name>
</gene>
<dbReference type="PANTHER" id="PTHR24321">
    <property type="entry name" value="DEHYDROGENASES, SHORT CHAIN"/>
    <property type="match status" value="1"/>
</dbReference>
<reference evidence="4 5" key="1">
    <citation type="submission" date="2016-09" db="EMBL/GenBank/DDBJ databases">
        <title>Aspergillus awamori IFM 58123T.</title>
        <authorList>
            <person name="Kusuya Y."/>
            <person name="Shimizu M."/>
            <person name="Takahashi H."/>
            <person name="Yaguchi T."/>
        </authorList>
    </citation>
    <scope>NUCLEOTIDE SEQUENCE [LARGE SCALE GENOMIC DNA]</scope>
    <source>
        <strain evidence="4 5">IFM 58123</strain>
    </source>
</reference>
<dbReference type="EMBL" id="BDHI01000007">
    <property type="protein sequence ID" value="GCB20625.1"/>
    <property type="molecule type" value="Genomic_DNA"/>
</dbReference>
<dbReference type="Pfam" id="PF13561">
    <property type="entry name" value="adh_short_C2"/>
    <property type="match status" value="1"/>
</dbReference>
<dbReference type="STRING" id="105351.A0A401KMY2"/>
<comment type="caution">
    <text evidence="4">The sequence shown here is derived from an EMBL/GenBank/DDBJ whole genome shotgun (WGS) entry which is preliminary data.</text>
</comment>
<dbReference type="InterPro" id="IPR020904">
    <property type="entry name" value="Sc_DH/Rdtase_CS"/>
</dbReference>
<accession>A0A401KMY2</accession>
<dbReference type="FunFam" id="3.40.50.720:FF:000084">
    <property type="entry name" value="Short-chain dehydrogenase reductase"/>
    <property type="match status" value="1"/>
</dbReference>
<organism evidence="4 5">
    <name type="scientific">Aspergillus awamori</name>
    <name type="common">Black koji mold</name>
    <dbReference type="NCBI Taxonomy" id="105351"/>
    <lineage>
        <taxon>Eukaryota</taxon>
        <taxon>Fungi</taxon>
        <taxon>Dikarya</taxon>
        <taxon>Ascomycota</taxon>
        <taxon>Pezizomycotina</taxon>
        <taxon>Eurotiomycetes</taxon>
        <taxon>Eurotiomycetidae</taxon>
        <taxon>Eurotiales</taxon>
        <taxon>Aspergillaceae</taxon>
        <taxon>Aspergillus</taxon>
    </lineage>
</organism>
<evidence type="ECO:0000256" key="3">
    <source>
        <dbReference type="ARBA" id="ARBA00023002"/>
    </source>
</evidence>
<dbReference type="GO" id="GO:0044550">
    <property type="term" value="P:secondary metabolite biosynthetic process"/>
    <property type="evidence" value="ECO:0007669"/>
    <property type="project" value="UniProtKB-ARBA"/>
</dbReference>
<protein>
    <submittedName>
        <fullName evidence="4">Levodione reductase</fullName>
    </submittedName>
</protein>
<dbReference type="Proteomes" id="UP000286921">
    <property type="component" value="Unassembled WGS sequence"/>
</dbReference>
<dbReference type="AlphaFoldDB" id="A0A401KMY2"/>
<dbReference type="Gene3D" id="3.40.50.720">
    <property type="entry name" value="NAD(P)-binding Rossmann-like Domain"/>
    <property type="match status" value="1"/>
</dbReference>
<evidence type="ECO:0000256" key="2">
    <source>
        <dbReference type="ARBA" id="ARBA00022857"/>
    </source>
</evidence>
<dbReference type="InterPro" id="IPR036291">
    <property type="entry name" value="NAD(P)-bd_dom_sf"/>
</dbReference>
<dbReference type="GO" id="GO:0016491">
    <property type="term" value="F:oxidoreductase activity"/>
    <property type="evidence" value="ECO:0007669"/>
    <property type="project" value="UniProtKB-KW"/>
</dbReference>
<sequence length="254" mass="26414">MPFTGKLVAVTGAASGIGLATARLLAQRGAALSLADIDAEGLAKASALFESENSPRPHILTTTLDVRDATQVDSWIGKSSDKLGPLFGAANIAGIAEKQRSSDPLDTAEWERILGTNLTGVLHCIRAQARNASAEGASIVNVSSIAGSTAVAGTGLAYTVSKHGLVGLTRIVAQHLAPKNIRVNCVAPAVISTPLTEKTIKEQQIPMNIISGMISDMQRFGKPEEVASVIAFLLSQEASFVTGSTYPVDGGYLY</sequence>
<comment type="similarity">
    <text evidence="1">Belongs to the short-chain dehydrogenases/reductases (SDR) family.</text>
</comment>
<dbReference type="PRINTS" id="PR00081">
    <property type="entry name" value="GDHRDH"/>
</dbReference>
<evidence type="ECO:0000313" key="4">
    <source>
        <dbReference type="EMBL" id="GCB20625.1"/>
    </source>
</evidence>